<protein>
    <submittedName>
        <fullName evidence="2">Uncharacterized protein</fullName>
    </submittedName>
</protein>
<sequence length="159" mass="17487">MGYNASKTSHLTPSSRLGEAVSPERDPGSLKPTKLLAWTRFRAQNTQVTSRPRLGEGDPLGRELQYPSPSLAREQTTYHTKIQFRQIPSILPHQVITVTWFIQVCINQTKGTQATTSENQSELEHETCPNLAQAISPCSSERGSLTQASPSHPTESSSS</sequence>
<evidence type="ECO:0000313" key="2">
    <source>
        <dbReference type="EMBL" id="QCE00759.1"/>
    </source>
</evidence>
<keyword evidence="3" id="KW-1185">Reference proteome</keyword>
<feature type="compositionally biased region" description="Polar residues" evidence="1">
    <location>
        <begin position="1"/>
        <end position="15"/>
    </location>
</feature>
<dbReference type="EMBL" id="CP039351">
    <property type="protein sequence ID" value="QCE00759.1"/>
    <property type="molecule type" value="Genomic_DNA"/>
</dbReference>
<feature type="region of interest" description="Disordered" evidence="1">
    <location>
        <begin position="1"/>
        <end position="33"/>
    </location>
</feature>
<proteinExistence type="predicted"/>
<name>A0A4D6MKS1_VIGUN</name>
<organism evidence="2 3">
    <name type="scientific">Vigna unguiculata</name>
    <name type="common">Cowpea</name>
    <dbReference type="NCBI Taxonomy" id="3917"/>
    <lineage>
        <taxon>Eukaryota</taxon>
        <taxon>Viridiplantae</taxon>
        <taxon>Streptophyta</taxon>
        <taxon>Embryophyta</taxon>
        <taxon>Tracheophyta</taxon>
        <taxon>Spermatophyta</taxon>
        <taxon>Magnoliopsida</taxon>
        <taxon>eudicotyledons</taxon>
        <taxon>Gunneridae</taxon>
        <taxon>Pentapetalae</taxon>
        <taxon>rosids</taxon>
        <taxon>fabids</taxon>
        <taxon>Fabales</taxon>
        <taxon>Fabaceae</taxon>
        <taxon>Papilionoideae</taxon>
        <taxon>50 kb inversion clade</taxon>
        <taxon>NPAAA clade</taxon>
        <taxon>indigoferoid/millettioid clade</taxon>
        <taxon>Phaseoleae</taxon>
        <taxon>Vigna</taxon>
    </lineage>
</organism>
<feature type="region of interest" description="Disordered" evidence="1">
    <location>
        <begin position="48"/>
        <end position="69"/>
    </location>
</feature>
<evidence type="ECO:0000256" key="1">
    <source>
        <dbReference type="SAM" id="MobiDB-lite"/>
    </source>
</evidence>
<gene>
    <name evidence="2" type="ORF">DEO72_LG7g2049</name>
</gene>
<dbReference type="Proteomes" id="UP000501690">
    <property type="component" value="Linkage Group LG7"/>
</dbReference>
<feature type="compositionally biased region" description="Low complexity" evidence="1">
    <location>
        <begin position="149"/>
        <end position="159"/>
    </location>
</feature>
<dbReference type="AlphaFoldDB" id="A0A4D6MKS1"/>
<evidence type="ECO:0000313" key="3">
    <source>
        <dbReference type="Proteomes" id="UP000501690"/>
    </source>
</evidence>
<feature type="region of interest" description="Disordered" evidence="1">
    <location>
        <begin position="136"/>
        <end position="159"/>
    </location>
</feature>
<reference evidence="2 3" key="1">
    <citation type="submission" date="2019-04" db="EMBL/GenBank/DDBJ databases">
        <title>An improved genome assembly and genetic linkage map for asparagus bean, Vigna unguiculata ssp. sesquipedialis.</title>
        <authorList>
            <person name="Xia Q."/>
            <person name="Zhang R."/>
            <person name="Dong Y."/>
        </authorList>
    </citation>
    <scope>NUCLEOTIDE SEQUENCE [LARGE SCALE GENOMIC DNA]</scope>
    <source>
        <tissue evidence="2">Leaf</tissue>
    </source>
</reference>
<accession>A0A4D6MKS1</accession>
<feature type="compositionally biased region" description="Polar residues" evidence="1">
    <location>
        <begin position="136"/>
        <end position="148"/>
    </location>
</feature>